<proteinExistence type="inferred from homology"/>
<evidence type="ECO:0000256" key="1">
    <source>
        <dbReference type="ARBA" id="ARBA00004123"/>
    </source>
</evidence>
<gene>
    <name evidence="5" type="ORF">FPE_LOCUS29153</name>
</gene>
<comment type="similarity">
    <text evidence="2">Belongs to the NPR1-interactor family.</text>
</comment>
<sequence>MDGERKKRKMENRENEEEKMESFFASIKNIRDIRQSMMIGRDQSNKKDDVKPIKDKPPAPVVAWNPSFQPEDFMDDPQQTPLNYTAQLAGGSRSKGKKEEEEPEDEDQGGDTGLDLNLSL</sequence>
<protein>
    <submittedName>
        <fullName evidence="5">Uncharacterized protein</fullName>
    </submittedName>
</protein>
<dbReference type="AlphaFoldDB" id="A0AAD2E9Z0"/>
<keyword evidence="6" id="KW-1185">Reference proteome</keyword>
<dbReference type="Pfam" id="PF15699">
    <property type="entry name" value="NPR1_interact"/>
    <property type="match status" value="1"/>
</dbReference>
<dbReference type="PANTHER" id="PTHR33669:SF14">
    <property type="entry name" value="NRR REPRESSOR HOMOLOG 3"/>
    <property type="match status" value="1"/>
</dbReference>
<comment type="subcellular location">
    <subcellularLocation>
        <location evidence="1">Nucleus</location>
    </subcellularLocation>
</comment>
<feature type="region of interest" description="Disordered" evidence="4">
    <location>
        <begin position="1"/>
        <end position="20"/>
    </location>
</feature>
<reference evidence="5" key="1">
    <citation type="submission" date="2023-05" db="EMBL/GenBank/DDBJ databases">
        <authorList>
            <person name="Huff M."/>
        </authorList>
    </citation>
    <scope>NUCLEOTIDE SEQUENCE</scope>
</reference>
<name>A0AAD2E9Z0_9LAMI</name>
<dbReference type="GO" id="GO:0010112">
    <property type="term" value="P:regulation of systemic acquired resistance"/>
    <property type="evidence" value="ECO:0007669"/>
    <property type="project" value="InterPro"/>
</dbReference>
<feature type="compositionally biased region" description="Polar residues" evidence="4">
    <location>
        <begin position="77"/>
        <end position="86"/>
    </location>
</feature>
<feature type="compositionally biased region" description="Basic and acidic residues" evidence="4">
    <location>
        <begin position="43"/>
        <end position="57"/>
    </location>
</feature>
<dbReference type="InterPro" id="IPR031425">
    <property type="entry name" value="NPR1/NH1-interacting"/>
</dbReference>
<evidence type="ECO:0000313" key="5">
    <source>
        <dbReference type="EMBL" id="CAI9781723.1"/>
    </source>
</evidence>
<accession>A0AAD2E9Z0</accession>
<evidence type="ECO:0000256" key="4">
    <source>
        <dbReference type="SAM" id="MobiDB-lite"/>
    </source>
</evidence>
<evidence type="ECO:0000256" key="3">
    <source>
        <dbReference type="ARBA" id="ARBA00023242"/>
    </source>
</evidence>
<evidence type="ECO:0000256" key="2">
    <source>
        <dbReference type="ARBA" id="ARBA00009937"/>
    </source>
</evidence>
<dbReference type="Proteomes" id="UP000834106">
    <property type="component" value="Chromosome 18"/>
</dbReference>
<dbReference type="EMBL" id="OU503053">
    <property type="protein sequence ID" value="CAI9781723.1"/>
    <property type="molecule type" value="Genomic_DNA"/>
</dbReference>
<evidence type="ECO:0000313" key="6">
    <source>
        <dbReference type="Proteomes" id="UP000834106"/>
    </source>
</evidence>
<keyword evidence="3" id="KW-0539">Nucleus</keyword>
<dbReference type="PANTHER" id="PTHR33669">
    <property type="entry name" value="PROTEIN NEGATIVE REGULATOR OF RESISTANCE"/>
    <property type="match status" value="1"/>
</dbReference>
<feature type="region of interest" description="Disordered" evidence="4">
    <location>
        <begin position="38"/>
        <end position="120"/>
    </location>
</feature>
<dbReference type="GO" id="GO:0005634">
    <property type="term" value="C:nucleus"/>
    <property type="evidence" value="ECO:0007669"/>
    <property type="project" value="UniProtKB-SubCell"/>
</dbReference>
<organism evidence="5 6">
    <name type="scientific">Fraxinus pennsylvanica</name>
    <dbReference type="NCBI Taxonomy" id="56036"/>
    <lineage>
        <taxon>Eukaryota</taxon>
        <taxon>Viridiplantae</taxon>
        <taxon>Streptophyta</taxon>
        <taxon>Embryophyta</taxon>
        <taxon>Tracheophyta</taxon>
        <taxon>Spermatophyta</taxon>
        <taxon>Magnoliopsida</taxon>
        <taxon>eudicotyledons</taxon>
        <taxon>Gunneridae</taxon>
        <taxon>Pentapetalae</taxon>
        <taxon>asterids</taxon>
        <taxon>lamiids</taxon>
        <taxon>Lamiales</taxon>
        <taxon>Oleaceae</taxon>
        <taxon>Oleeae</taxon>
        <taxon>Fraxinus</taxon>
    </lineage>
</organism>
<feature type="compositionally biased region" description="Basic residues" evidence="4">
    <location>
        <begin position="1"/>
        <end position="10"/>
    </location>
</feature>